<sequence length="127" mass="13646">MVRPNGRKGDDDLGPTVYVVPVAPASGSDGRPRHGKGKGLTGSFMSVMSKIAGSLNKRLEVARDVLVPTQKRKKVKALDWEQTGEAEGGLVDPELIPPYGRYAAGPIWHGQDCGLLKCRSRYMALTG</sequence>
<evidence type="ECO:0000313" key="1">
    <source>
        <dbReference type="EMBL" id="KAI5676338.1"/>
    </source>
</evidence>
<evidence type="ECO:0000313" key="2">
    <source>
        <dbReference type="Proteomes" id="UP001060085"/>
    </source>
</evidence>
<dbReference type="EMBL" id="CM044702">
    <property type="protein sequence ID" value="KAI5676338.1"/>
    <property type="molecule type" value="Genomic_DNA"/>
</dbReference>
<proteinExistence type="predicted"/>
<reference evidence="2" key="1">
    <citation type="journal article" date="2023" name="Nat. Plants">
        <title>Single-cell RNA sequencing provides a high-resolution roadmap for understanding the multicellular compartmentation of specialized metabolism.</title>
        <authorList>
            <person name="Sun S."/>
            <person name="Shen X."/>
            <person name="Li Y."/>
            <person name="Li Y."/>
            <person name="Wang S."/>
            <person name="Li R."/>
            <person name="Zhang H."/>
            <person name="Shen G."/>
            <person name="Guo B."/>
            <person name="Wei J."/>
            <person name="Xu J."/>
            <person name="St-Pierre B."/>
            <person name="Chen S."/>
            <person name="Sun C."/>
        </authorList>
    </citation>
    <scope>NUCLEOTIDE SEQUENCE [LARGE SCALE GENOMIC DNA]</scope>
</reference>
<accession>A0ACC0BUS9</accession>
<protein>
    <submittedName>
        <fullName evidence="1">Uncharacterized protein</fullName>
    </submittedName>
</protein>
<name>A0ACC0BUS9_CATRO</name>
<comment type="caution">
    <text evidence="1">The sequence shown here is derived from an EMBL/GenBank/DDBJ whole genome shotgun (WGS) entry which is preliminary data.</text>
</comment>
<organism evidence="1 2">
    <name type="scientific">Catharanthus roseus</name>
    <name type="common">Madagascar periwinkle</name>
    <name type="synonym">Vinca rosea</name>
    <dbReference type="NCBI Taxonomy" id="4058"/>
    <lineage>
        <taxon>Eukaryota</taxon>
        <taxon>Viridiplantae</taxon>
        <taxon>Streptophyta</taxon>
        <taxon>Embryophyta</taxon>
        <taxon>Tracheophyta</taxon>
        <taxon>Spermatophyta</taxon>
        <taxon>Magnoliopsida</taxon>
        <taxon>eudicotyledons</taxon>
        <taxon>Gunneridae</taxon>
        <taxon>Pentapetalae</taxon>
        <taxon>asterids</taxon>
        <taxon>lamiids</taxon>
        <taxon>Gentianales</taxon>
        <taxon>Apocynaceae</taxon>
        <taxon>Rauvolfioideae</taxon>
        <taxon>Vinceae</taxon>
        <taxon>Catharanthinae</taxon>
        <taxon>Catharanthus</taxon>
    </lineage>
</organism>
<keyword evidence="2" id="KW-1185">Reference proteome</keyword>
<dbReference type="Proteomes" id="UP001060085">
    <property type="component" value="Linkage Group LG02"/>
</dbReference>
<gene>
    <name evidence="1" type="ORF">M9H77_07288</name>
</gene>